<reference evidence="1 2" key="1">
    <citation type="submission" date="2018-01" db="EMBL/GenBank/DDBJ databases">
        <title>Whole genome sequencing of Histamine producing bacteria.</title>
        <authorList>
            <person name="Butler K."/>
        </authorList>
    </citation>
    <scope>NUCLEOTIDE SEQUENCE [LARGE SCALE GENOMIC DNA]</scope>
    <source>
        <strain evidence="1 2">FS-7.2</strain>
    </source>
</reference>
<dbReference type="EMBL" id="PYNF01000004">
    <property type="protein sequence ID" value="PSU99976.1"/>
    <property type="molecule type" value="Genomic_DNA"/>
</dbReference>
<evidence type="ECO:0000313" key="1">
    <source>
        <dbReference type="EMBL" id="PSU99976.1"/>
    </source>
</evidence>
<accession>A0A2T3KK61</accession>
<dbReference type="Proteomes" id="UP000241426">
    <property type="component" value="Unassembled WGS sequence"/>
</dbReference>
<evidence type="ECO:0000313" key="2">
    <source>
        <dbReference type="Proteomes" id="UP000241426"/>
    </source>
</evidence>
<dbReference type="AlphaFoldDB" id="A0A2T3KK61"/>
<name>A0A2T3KK61_9GAMM</name>
<gene>
    <name evidence="1" type="ORF">C9J27_06940</name>
</gene>
<comment type="caution">
    <text evidence="1">The sequence shown here is derived from an EMBL/GenBank/DDBJ whole genome shotgun (WGS) entry which is preliminary data.</text>
</comment>
<sequence>MSYKVSQKSVQLSSSNSESDNLLYLSSKPIQIDISNSYIYARNTVNKAQVSFLENISGKTASDVMRGGSYV</sequence>
<proteinExistence type="predicted"/>
<protein>
    <submittedName>
        <fullName evidence="1">Uncharacterized protein</fullName>
    </submittedName>
</protein>
<organism evidence="1 2">
    <name type="scientific">Photobacterium kishitanii</name>
    <dbReference type="NCBI Taxonomy" id="318456"/>
    <lineage>
        <taxon>Bacteria</taxon>
        <taxon>Pseudomonadati</taxon>
        <taxon>Pseudomonadota</taxon>
        <taxon>Gammaproteobacteria</taxon>
        <taxon>Vibrionales</taxon>
        <taxon>Vibrionaceae</taxon>
        <taxon>Photobacterium</taxon>
    </lineage>
</organism>